<evidence type="ECO:0000313" key="3">
    <source>
        <dbReference type="Proteomes" id="UP000249203"/>
    </source>
</evidence>
<name>A0A327WP49_9GAMM</name>
<gene>
    <name evidence="1" type="ORF">B0I24_12112</name>
    <name evidence="2" type="ORF">CWE07_13980</name>
</gene>
<dbReference type="EMBL" id="QLMD01000021">
    <property type="protein sequence ID" value="RAJ92968.1"/>
    <property type="molecule type" value="Genomic_DNA"/>
</dbReference>
<dbReference type="Proteomes" id="UP000287865">
    <property type="component" value="Unassembled WGS sequence"/>
</dbReference>
<evidence type="ECO:0000313" key="1">
    <source>
        <dbReference type="EMBL" id="RAJ92968.1"/>
    </source>
</evidence>
<dbReference type="EMBL" id="PIPK01000020">
    <property type="protein sequence ID" value="RUO18458.1"/>
    <property type="molecule type" value="Genomic_DNA"/>
</dbReference>
<dbReference type="RefSeq" id="WP_111570537.1">
    <property type="nucleotide sequence ID" value="NZ_PIPK01000020.1"/>
</dbReference>
<sequence>MNRADDSKDEQWLFQQLEAEDKQLIYYGRILIPTLELQLDMEEVSEEEHDYVHATLMTMLRALEQLQQFLASHVKAPDSQHQIQMLADFTGLAEAALEKKMQELFALGYAQLASGGSLVLTDMGKRALALGRPIKHVRRALRYCAITEQLLPKSAYQRAFKATQSLTEDDLRFIAVAVEKPEVNLQSLDEIEHYTAKQKAAANIPTEVQSIIAIEGYQGGYQSAKMALVRTVGDEHEPGFMSAWVQFEQCIIEYPLNCLPMPLKRLGKDGPRQLQSLQQTLNQDGLIVSDLEEYQYGVTVAQVASASDTWLGKRSASFYPNIVRCSILSADVQSSGLPFYRYPVSTRDQLQGRALYLDISALDASTQHAQQRLKQWYLVKDGFYQTPRSQRVPSQLHAYMAAQLGEQTLTLVHEDAERFGLNDILKVLTVSPVDEDA</sequence>
<evidence type="ECO:0000313" key="2">
    <source>
        <dbReference type="EMBL" id="RUO18458.1"/>
    </source>
</evidence>
<reference evidence="2 4" key="1">
    <citation type="journal article" date="2018" name="Front. Microbiol.">
        <title>Genome-Based Analysis Reveals the Taxonomy and Diversity of the Family Idiomarinaceae.</title>
        <authorList>
            <person name="Liu Y."/>
            <person name="Lai Q."/>
            <person name="Shao Z."/>
        </authorList>
    </citation>
    <scope>NUCLEOTIDE SEQUENCE [LARGE SCALE GENOMIC DNA]</scope>
    <source>
        <strain evidence="2 4">CF12-14</strain>
    </source>
</reference>
<accession>A0A327WP49</accession>
<evidence type="ECO:0000313" key="4">
    <source>
        <dbReference type="Proteomes" id="UP000287865"/>
    </source>
</evidence>
<comment type="caution">
    <text evidence="1">The sequence shown here is derived from an EMBL/GenBank/DDBJ whole genome shotgun (WGS) entry which is preliminary data.</text>
</comment>
<protein>
    <submittedName>
        <fullName evidence="1">Uncharacterized protein</fullName>
    </submittedName>
</protein>
<keyword evidence="4" id="KW-1185">Reference proteome</keyword>
<organism evidence="1 3">
    <name type="scientific">Aliidiomarina maris</name>
    <dbReference type="NCBI Taxonomy" id="531312"/>
    <lineage>
        <taxon>Bacteria</taxon>
        <taxon>Pseudomonadati</taxon>
        <taxon>Pseudomonadota</taxon>
        <taxon>Gammaproteobacteria</taxon>
        <taxon>Alteromonadales</taxon>
        <taxon>Idiomarinaceae</taxon>
        <taxon>Aliidiomarina</taxon>
    </lineage>
</organism>
<dbReference type="AlphaFoldDB" id="A0A327WP49"/>
<proteinExistence type="predicted"/>
<dbReference type="Proteomes" id="UP000249203">
    <property type="component" value="Unassembled WGS sequence"/>
</dbReference>
<dbReference type="OrthoDB" id="5918744at2"/>
<reference evidence="1 3" key="2">
    <citation type="submission" date="2018-06" db="EMBL/GenBank/DDBJ databases">
        <title>Genomic Encyclopedia of Type Strains, Phase III (KMG-III): the genomes of soil and plant-associated and newly described type strains.</title>
        <authorList>
            <person name="Whitman W."/>
        </authorList>
    </citation>
    <scope>NUCLEOTIDE SEQUENCE [LARGE SCALE GENOMIC DNA]</scope>
    <source>
        <strain evidence="1 3">CGMCC 1.15366</strain>
    </source>
</reference>